<proteinExistence type="predicted"/>
<dbReference type="GO" id="GO:0004803">
    <property type="term" value="F:transposase activity"/>
    <property type="evidence" value="ECO:0007669"/>
    <property type="project" value="InterPro"/>
</dbReference>
<dbReference type="GO" id="GO:0006313">
    <property type="term" value="P:DNA transposition"/>
    <property type="evidence" value="ECO:0007669"/>
    <property type="project" value="InterPro"/>
</dbReference>
<dbReference type="InterPro" id="IPR002686">
    <property type="entry name" value="Transposase_17"/>
</dbReference>
<dbReference type="InterPro" id="IPR036515">
    <property type="entry name" value="Transposase_17_sf"/>
</dbReference>
<dbReference type="AlphaFoldDB" id="A0A5K7YT37"/>
<dbReference type="Gene3D" id="3.30.70.1290">
    <property type="entry name" value="Transposase IS200-like"/>
    <property type="match status" value="1"/>
</dbReference>
<sequence>MVTSNHIHLLLYDTGGHNAIPDSIKLVAGRTGQEYNLRKNRKGAFWQDRYHATAVESNRHLRQCITYIDMNMVRAGVVDHPEKWQWCGYNEIQNPRKKKGIIDFDRLTEVLGFDTYEQLKNAHLQWIDTAIQEENNDRERKWSQSIAVGSEAYIVKIKEALGFRARGRKIRQTGDCFELRETPVPYKSTDSYEADNMLPWDQQR</sequence>
<dbReference type="Proteomes" id="UP000427769">
    <property type="component" value="Chromosome"/>
</dbReference>
<protein>
    <submittedName>
        <fullName evidence="2">Transposase</fullName>
    </submittedName>
</protein>
<evidence type="ECO:0000313" key="3">
    <source>
        <dbReference type="Proteomes" id="UP000427769"/>
    </source>
</evidence>
<dbReference type="GO" id="GO:0003677">
    <property type="term" value="F:DNA binding"/>
    <property type="evidence" value="ECO:0007669"/>
    <property type="project" value="InterPro"/>
</dbReference>
<accession>A0A5K7YT37</accession>
<dbReference type="Pfam" id="PF01797">
    <property type="entry name" value="Y1_Tnp"/>
    <property type="match status" value="1"/>
</dbReference>
<evidence type="ECO:0000259" key="1">
    <source>
        <dbReference type="Pfam" id="PF01797"/>
    </source>
</evidence>
<dbReference type="SUPFAM" id="SSF143422">
    <property type="entry name" value="Transposase IS200-like"/>
    <property type="match status" value="1"/>
</dbReference>
<gene>
    <name evidence="2" type="ORF">DSCW_04190</name>
</gene>
<evidence type="ECO:0000313" key="2">
    <source>
        <dbReference type="EMBL" id="BBO73002.1"/>
    </source>
</evidence>
<feature type="domain" description="Transposase IS200-like" evidence="1">
    <location>
        <begin position="2"/>
        <end position="69"/>
    </location>
</feature>
<dbReference type="KEGG" id="dwd:DSCW_04190"/>
<dbReference type="EMBL" id="AP021875">
    <property type="protein sequence ID" value="BBO73002.1"/>
    <property type="molecule type" value="Genomic_DNA"/>
</dbReference>
<reference evidence="2 3" key="1">
    <citation type="submission" date="2019-11" db="EMBL/GenBank/DDBJ databases">
        <title>Comparative genomics of hydrocarbon-degrading Desulfosarcina strains.</title>
        <authorList>
            <person name="Watanabe M."/>
            <person name="Kojima H."/>
            <person name="Fukui M."/>
        </authorList>
    </citation>
    <scope>NUCLEOTIDE SEQUENCE [LARGE SCALE GENOMIC DNA]</scope>
    <source>
        <strain evidence="2 3">PP31</strain>
    </source>
</reference>
<name>A0A5K7YT37_9BACT</name>
<organism evidence="2 3">
    <name type="scientific">Desulfosarcina widdelii</name>
    <dbReference type="NCBI Taxonomy" id="947919"/>
    <lineage>
        <taxon>Bacteria</taxon>
        <taxon>Pseudomonadati</taxon>
        <taxon>Thermodesulfobacteriota</taxon>
        <taxon>Desulfobacteria</taxon>
        <taxon>Desulfobacterales</taxon>
        <taxon>Desulfosarcinaceae</taxon>
        <taxon>Desulfosarcina</taxon>
    </lineage>
</organism>
<dbReference type="PANTHER" id="PTHR34322:SF2">
    <property type="entry name" value="TRANSPOSASE IS200-LIKE DOMAIN-CONTAINING PROTEIN"/>
    <property type="match status" value="1"/>
</dbReference>
<keyword evidence="3" id="KW-1185">Reference proteome</keyword>
<dbReference type="PANTHER" id="PTHR34322">
    <property type="entry name" value="TRANSPOSASE, Y1_TNP DOMAIN-CONTAINING"/>
    <property type="match status" value="1"/>
</dbReference>